<dbReference type="GO" id="GO:0020037">
    <property type="term" value="F:heme binding"/>
    <property type="evidence" value="ECO:0007669"/>
    <property type="project" value="InterPro"/>
</dbReference>
<dbReference type="AlphaFoldDB" id="A0AAP0NW57"/>
<evidence type="ECO:0000256" key="7">
    <source>
        <dbReference type="SAM" id="Phobius"/>
    </source>
</evidence>
<feature type="binding site" description="axial binding residue" evidence="5">
    <location>
        <position position="485"/>
    </location>
    <ligand>
        <name>heme</name>
        <dbReference type="ChEBI" id="CHEBI:30413"/>
    </ligand>
    <ligandPart>
        <name>Fe</name>
        <dbReference type="ChEBI" id="CHEBI:18248"/>
    </ligandPart>
</feature>
<keyword evidence="5 6" id="KW-0349">Heme</keyword>
<dbReference type="PANTHER" id="PTHR24296">
    <property type="entry name" value="CYTOCHROME P450"/>
    <property type="match status" value="1"/>
</dbReference>
<dbReference type="PRINTS" id="PR00385">
    <property type="entry name" value="P450"/>
</dbReference>
<evidence type="ECO:0000256" key="6">
    <source>
        <dbReference type="RuleBase" id="RU000461"/>
    </source>
</evidence>
<accession>A0AAP0NW57</accession>
<sequence length="544" mass="62592">MSVRSNIIFSSKVGFPAWRLYKAKKTMREVVEMLNYAVMVLLCVFIICALVRALTDKGPMLWPVLGTIPTAVFHGDDIYDWLTETLDRCGGKFAFRGLWMSGVHGVVTRDPSDVECILKTRFHNYLKGKFYTERFYDLLGDGIFNTDGEKWKDQRQIATRAMNSNRFLSHAFQATEDLLHKKMLPLLDHFANSGEAVDLQEVLLRLTFDMTCRTGFDADPGYLDLNLPDAPVAKAFEDANLVIQYRFLVPPLIWKLMKFFSVGSERTLKDAAGLAREFAEKIATDRTNEYKKLGELKGRDDILSRLIEIKYSGEQGMEDKFSAKYLQDFMLSFVVAGRDTTSASLSWFFWLIHKHPVVENRILCEINQIIKDREFEEECLYSTEFRVNELEKMVYLQAALSESLRLYPAIPVNLKEVQHDDVLPDGTPITKGSQMIFCVYATARDEEIWGKDCREFRPERWIKDGKFVRENEFKYAVFNAGPRLCLGKKLAYMQMKMVAATILSKYSIKVVEGHPVVPKLTISLYMKHGLLTTIRHRSIPKPCQ</sequence>
<protein>
    <recommendedName>
        <fullName evidence="10">Cytochrome P450</fullName>
    </recommendedName>
</protein>
<reference evidence="8 9" key="1">
    <citation type="submission" date="2024-01" db="EMBL/GenBank/DDBJ databases">
        <title>Genome assemblies of Stephania.</title>
        <authorList>
            <person name="Yang L."/>
        </authorList>
    </citation>
    <scope>NUCLEOTIDE SEQUENCE [LARGE SCALE GENOMIC DNA]</scope>
    <source>
        <strain evidence="8">JXDWG</strain>
        <tissue evidence="8">Leaf</tissue>
    </source>
</reference>
<dbReference type="SUPFAM" id="SSF48264">
    <property type="entry name" value="Cytochrome P450"/>
    <property type="match status" value="1"/>
</dbReference>
<evidence type="ECO:0000313" key="8">
    <source>
        <dbReference type="EMBL" id="KAK9119905.1"/>
    </source>
</evidence>
<keyword evidence="4 5" id="KW-0408">Iron</keyword>
<dbReference type="InterPro" id="IPR017972">
    <property type="entry name" value="Cyt_P450_CS"/>
</dbReference>
<evidence type="ECO:0000313" key="9">
    <source>
        <dbReference type="Proteomes" id="UP001419268"/>
    </source>
</evidence>
<dbReference type="GO" id="GO:0006629">
    <property type="term" value="P:lipid metabolic process"/>
    <property type="evidence" value="ECO:0007669"/>
    <property type="project" value="UniProtKB-ARBA"/>
</dbReference>
<dbReference type="GO" id="GO:0016705">
    <property type="term" value="F:oxidoreductase activity, acting on paired donors, with incorporation or reduction of molecular oxygen"/>
    <property type="evidence" value="ECO:0007669"/>
    <property type="project" value="InterPro"/>
</dbReference>
<evidence type="ECO:0000256" key="3">
    <source>
        <dbReference type="ARBA" id="ARBA00023002"/>
    </source>
</evidence>
<dbReference type="Proteomes" id="UP001419268">
    <property type="component" value="Unassembled WGS sequence"/>
</dbReference>
<dbReference type="InterPro" id="IPR001128">
    <property type="entry name" value="Cyt_P450"/>
</dbReference>
<dbReference type="InterPro" id="IPR036396">
    <property type="entry name" value="Cyt_P450_sf"/>
</dbReference>
<evidence type="ECO:0000256" key="2">
    <source>
        <dbReference type="ARBA" id="ARBA00022723"/>
    </source>
</evidence>
<keyword evidence="7" id="KW-0472">Membrane</keyword>
<organism evidence="8 9">
    <name type="scientific">Stephania cephalantha</name>
    <dbReference type="NCBI Taxonomy" id="152367"/>
    <lineage>
        <taxon>Eukaryota</taxon>
        <taxon>Viridiplantae</taxon>
        <taxon>Streptophyta</taxon>
        <taxon>Embryophyta</taxon>
        <taxon>Tracheophyta</taxon>
        <taxon>Spermatophyta</taxon>
        <taxon>Magnoliopsida</taxon>
        <taxon>Ranunculales</taxon>
        <taxon>Menispermaceae</taxon>
        <taxon>Menispermoideae</taxon>
        <taxon>Cissampelideae</taxon>
        <taxon>Stephania</taxon>
    </lineage>
</organism>
<dbReference type="Pfam" id="PF00067">
    <property type="entry name" value="p450"/>
    <property type="match status" value="1"/>
</dbReference>
<keyword evidence="7" id="KW-1133">Transmembrane helix</keyword>
<keyword evidence="7" id="KW-0812">Transmembrane</keyword>
<dbReference type="GO" id="GO:0005506">
    <property type="term" value="F:iron ion binding"/>
    <property type="evidence" value="ECO:0007669"/>
    <property type="project" value="InterPro"/>
</dbReference>
<dbReference type="InterPro" id="IPR002401">
    <property type="entry name" value="Cyt_P450_E_grp-I"/>
</dbReference>
<evidence type="ECO:0000256" key="4">
    <source>
        <dbReference type="ARBA" id="ARBA00023004"/>
    </source>
</evidence>
<comment type="similarity">
    <text evidence="1 6">Belongs to the cytochrome P450 family.</text>
</comment>
<evidence type="ECO:0000256" key="1">
    <source>
        <dbReference type="ARBA" id="ARBA00010617"/>
    </source>
</evidence>
<evidence type="ECO:0000256" key="5">
    <source>
        <dbReference type="PIRSR" id="PIRSR602401-1"/>
    </source>
</evidence>
<dbReference type="EMBL" id="JBBNAG010000007">
    <property type="protein sequence ID" value="KAK9119905.1"/>
    <property type="molecule type" value="Genomic_DNA"/>
</dbReference>
<comment type="caution">
    <text evidence="8">The sequence shown here is derived from an EMBL/GenBank/DDBJ whole genome shotgun (WGS) entry which is preliminary data.</text>
</comment>
<feature type="transmembrane region" description="Helical" evidence="7">
    <location>
        <begin position="34"/>
        <end position="54"/>
    </location>
</feature>
<dbReference type="GO" id="GO:0044550">
    <property type="term" value="P:secondary metabolite biosynthetic process"/>
    <property type="evidence" value="ECO:0007669"/>
    <property type="project" value="UniProtKB-ARBA"/>
</dbReference>
<keyword evidence="9" id="KW-1185">Reference proteome</keyword>
<proteinExistence type="inferred from homology"/>
<dbReference type="PROSITE" id="PS00086">
    <property type="entry name" value="CYTOCHROME_P450"/>
    <property type="match status" value="1"/>
</dbReference>
<evidence type="ECO:0008006" key="10">
    <source>
        <dbReference type="Google" id="ProtNLM"/>
    </source>
</evidence>
<dbReference type="Gene3D" id="1.10.630.10">
    <property type="entry name" value="Cytochrome P450"/>
    <property type="match status" value="1"/>
</dbReference>
<comment type="cofactor">
    <cofactor evidence="5">
        <name>heme</name>
        <dbReference type="ChEBI" id="CHEBI:30413"/>
    </cofactor>
</comment>
<keyword evidence="2 5" id="KW-0479">Metal-binding</keyword>
<gene>
    <name evidence="8" type="ORF">Scep_017998</name>
</gene>
<dbReference type="GO" id="GO:0004497">
    <property type="term" value="F:monooxygenase activity"/>
    <property type="evidence" value="ECO:0007669"/>
    <property type="project" value="UniProtKB-KW"/>
</dbReference>
<keyword evidence="6" id="KW-0503">Monooxygenase</keyword>
<name>A0AAP0NW57_9MAGN</name>
<dbReference type="CDD" id="cd11064">
    <property type="entry name" value="CYP86A"/>
    <property type="match status" value="1"/>
</dbReference>
<keyword evidence="3 6" id="KW-0560">Oxidoreductase</keyword>
<dbReference type="PRINTS" id="PR00463">
    <property type="entry name" value="EP450I"/>
</dbReference>